<dbReference type="Proteomes" id="UP000190539">
    <property type="component" value="Unassembled WGS sequence"/>
</dbReference>
<accession>A0A1V4A0B1</accession>
<dbReference type="RefSeq" id="WP_077973705.1">
    <property type="nucleotide sequence ID" value="NZ_CP045178.1"/>
</dbReference>
<evidence type="ECO:0000313" key="2">
    <source>
        <dbReference type="Proteomes" id="UP000190539"/>
    </source>
</evidence>
<dbReference type="AlphaFoldDB" id="A0A1V4A0B1"/>
<reference evidence="1 2" key="1">
    <citation type="submission" date="2017-02" db="EMBL/GenBank/DDBJ databases">
        <title>Draft Genome Sequence of Streptomyces tsukubaensis F601, a Producer of the immunosuppressant tacrolimus FK506.</title>
        <authorList>
            <person name="Zong G."/>
            <person name="Zhong C."/>
            <person name="Fu J."/>
            <person name="Qin R."/>
            <person name="Cao G."/>
        </authorList>
    </citation>
    <scope>NUCLEOTIDE SEQUENCE [LARGE SCALE GENOMIC DNA]</scope>
    <source>
        <strain evidence="1 2">F601</strain>
    </source>
</reference>
<comment type="caution">
    <text evidence="1">The sequence shown here is derived from an EMBL/GenBank/DDBJ whole genome shotgun (WGS) entry which is preliminary data.</text>
</comment>
<organism evidence="1 2">
    <name type="scientific">Streptomyces tsukubensis</name>
    <dbReference type="NCBI Taxonomy" id="83656"/>
    <lineage>
        <taxon>Bacteria</taxon>
        <taxon>Bacillati</taxon>
        <taxon>Actinomycetota</taxon>
        <taxon>Actinomycetes</taxon>
        <taxon>Kitasatosporales</taxon>
        <taxon>Streptomycetaceae</taxon>
        <taxon>Streptomyces</taxon>
    </lineage>
</organism>
<gene>
    <name evidence="1" type="ORF">B1H18_30600</name>
</gene>
<keyword evidence="2" id="KW-1185">Reference proteome</keyword>
<name>A0A1V4A0B1_9ACTN</name>
<evidence type="ECO:0000313" key="1">
    <source>
        <dbReference type="EMBL" id="OON72152.1"/>
    </source>
</evidence>
<protein>
    <submittedName>
        <fullName evidence="1">Uncharacterized protein</fullName>
    </submittedName>
</protein>
<dbReference type="OrthoDB" id="1822491at2"/>
<proteinExistence type="predicted"/>
<dbReference type="EMBL" id="MVFC01000041">
    <property type="protein sequence ID" value="OON72152.1"/>
    <property type="molecule type" value="Genomic_DNA"/>
</dbReference>
<sequence length="87" mass="10170">MNNIVAGDVYRVTEQVHYRTRKLEELKHRKPGEFREVPLPRSIRESIERFVEKHGTTEDGYVYRHLMPTSIGRAARLLDRGVHDLAA</sequence>
<dbReference type="STRING" id="83656.B1H18_30600"/>